<dbReference type="SUPFAM" id="SSF47473">
    <property type="entry name" value="EF-hand"/>
    <property type="match status" value="1"/>
</dbReference>
<feature type="compositionally biased region" description="Polar residues" evidence="1">
    <location>
        <begin position="171"/>
        <end position="183"/>
    </location>
</feature>
<evidence type="ECO:0000259" key="2">
    <source>
        <dbReference type="PROSITE" id="PS50222"/>
    </source>
</evidence>
<name>A0A833W2L1_PHYIN</name>
<feature type="compositionally biased region" description="Basic and acidic residues" evidence="1">
    <location>
        <begin position="139"/>
        <end position="148"/>
    </location>
</feature>
<evidence type="ECO:0000256" key="1">
    <source>
        <dbReference type="SAM" id="MobiDB-lite"/>
    </source>
</evidence>
<evidence type="ECO:0000313" key="4">
    <source>
        <dbReference type="EMBL" id="KAF4150282.1"/>
    </source>
</evidence>
<reference evidence="3" key="1">
    <citation type="submission" date="2020-04" db="EMBL/GenBank/DDBJ databases">
        <title>Hybrid Assembly of Korean Phytophthora infestans isolates.</title>
        <authorList>
            <person name="Prokchorchik M."/>
            <person name="Lee Y."/>
            <person name="Seo J."/>
            <person name="Cho J.-H."/>
            <person name="Park Y.-E."/>
            <person name="Jang D.-C."/>
            <person name="Im J.-S."/>
            <person name="Choi J.-G."/>
            <person name="Park H.-J."/>
            <person name="Lee G.-B."/>
            <person name="Lee Y.-G."/>
            <person name="Hong S.-Y."/>
            <person name="Cho K."/>
            <person name="Sohn K.H."/>
        </authorList>
    </citation>
    <scope>NUCLEOTIDE SEQUENCE</scope>
    <source>
        <strain evidence="3">KR_1_A1</strain>
        <strain evidence="4">KR_2_A2</strain>
    </source>
</reference>
<dbReference type="PROSITE" id="PS50222">
    <property type="entry name" value="EF_HAND_2"/>
    <property type="match status" value="1"/>
</dbReference>
<keyword evidence="5" id="KW-1185">Reference proteome</keyword>
<evidence type="ECO:0000313" key="3">
    <source>
        <dbReference type="EMBL" id="KAF4039919.1"/>
    </source>
</evidence>
<organism evidence="3 5">
    <name type="scientific">Phytophthora infestans</name>
    <name type="common">Potato late blight agent</name>
    <name type="synonym">Botrytis infestans</name>
    <dbReference type="NCBI Taxonomy" id="4787"/>
    <lineage>
        <taxon>Eukaryota</taxon>
        <taxon>Sar</taxon>
        <taxon>Stramenopiles</taxon>
        <taxon>Oomycota</taxon>
        <taxon>Peronosporomycetes</taxon>
        <taxon>Peronosporales</taxon>
        <taxon>Peronosporaceae</taxon>
        <taxon>Phytophthora</taxon>
    </lineage>
</organism>
<feature type="domain" description="EF-hand" evidence="2">
    <location>
        <begin position="47"/>
        <end position="82"/>
    </location>
</feature>
<dbReference type="Proteomes" id="UP000704712">
    <property type="component" value="Unassembled WGS sequence"/>
</dbReference>
<sequence>MGAVLISSILRIDASTLGEVVGHFSEIVELRSEFATSLLQGLKVSGCSIADLDKALQSNDLHRTGYIDVDKLRTVLASFGFQLTRFRLNSVVKLLFELRGTGVEYAQLVQLVTLLQQEYCIEDGCFPSFQRTMTSFDDMDRQEGDARSNRRHLPLLARSSLAPEPGPSDYVSASTPTARSTGSPDIRREPYRTTTEPSTRLVKAV</sequence>
<dbReference type="EMBL" id="JAACNO010000087">
    <property type="protein sequence ID" value="KAF4150282.1"/>
    <property type="molecule type" value="Genomic_DNA"/>
</dbReference>
<dbReference type="Proteomes" id="UP000602510">
    <property type="component" value="Unassembled WGS sequence"/>
</dbReference>
<dbReference type="InterPro" id="IPR002048">
    <property type="entry name" value="EF_hand_dom"/>
</dbReference>
<dbReference type="AlphaFoldDB" id="A0A833W2L1"/>
<protein>
    <recommendedName>
        <fullName evidence="2">EF-hand domain-containing protein</fullName>
    </recommendedName>
</protein>
<evidence type="ECO:0000313" key="5">
    <source>
        <dbReference type="Proteomes" id="UP000602510"/>
    </source>
</evidence>
<dbReference type="InterPro" id="IPR011992">
    <property type="entry name" value="EF-hand-dom_pair"/>
</dbReference>
<dbReference type="EMBL" id="WSZM01000157">
    <property type="protein sequence ID" value="KAF4039919.1"/>
    <property type="molecule type" value="Genomic_DNA"/>
</dbReference>
<gene>
    <name evidence="3" type="ORF">GN244_ATG07865</name>
    <name evidence="4" type="ORF">GN958_ATG00490</name>
</gene>
<dbReference type="Gene3D" id="1.10.238.10">
    <property type="entry name" value="EF-hand"/>
    <property type="match status" value="1"/>
</dbReference>
<feature type="region of interest" description="Disordered" evidence="1">
    <location>
        <begin position="139"/>
        <end position="205"/>
    </location>
</feature>
<dbReference type="GO" id="GO:0005509">
    <property type="term" value="F:calcium ion binding"/>
    <property type="evidence" value="ECO:0007669"/>
    <property type="project" value="InterPro"/>
</dbReference>
<accession>A0A833W2L1</accession>
<comment type="caution">
    <text evidence="3">The sequence shown here is derived from an EMBL/GenBank/DDBJ whole genome shotgun (WGS) entry which is preliminary data.</text>
</comment>
<proteinExistence type="predicted"/>